<keyword evidence="5" id="KW-0963">Cytoplasm</keyword>
<evidence type="ECO:0000256" key="3">
    <source>
        <dbReference type="ARBA" id="ARBA00008378"/>
    </source>
</evidence>
<dbReference type="InterPro" id="IPR036397">
    <property type="entry name" value="RNaseH_sf"/>
</dbReference>
<reference evidence="6 7" key="1">
    <citation type="submission" date="2019-02" db="EMBL/GenBank/DDBJ databases">
        <title>Deep-cultivation of Planctomycetes and their phenomic and genomic characterization uncovers novel biology.</title>
        <authorList>
            <person name="Wiegand S."/>
            <person name="Jogler M."/>
            <person name="Boedeker C."/>
            <person name="Pinto D."/>
            <person name="Vollmers J."/>
            <person name="Rivas-Marin E."/>
            <person name="Kohn T."/>
            <person name="Peeters S.H."/>
            <person name="Heuer A."/>
            <person name="Rast P."/>
            <person name="Oberbeckmann S."/>
            <person name="Bunk B."/>
            <person name="Jeske O."/>
            <person name="Meyerdierks A."/>
            <person name="Storesund J.E."/>
            <person name="Kallscheuer N."/>
            <person name="Luecker S."/>
            <person name="Lage O.M."/>
            <person name="Pohl T."/>
            <person name="Merkel B.J."/>
            <person name="Hornburger P."/>
            <person name="Mueller R.-W."/>
            <person name="Bruemmer F."/>
            <person name="Labrenz M."/>
            <person name="Spormann A.M."/>
            <person name="Op den Camp H."/>
            <person name="Overmann J."/>
            <person name="Amann R."/>
            <person name="Jetten M.S.M."/>
            <person name="Mascher T."/>
            <person name="Medema M.H."/>
            <person name="Devos D.P."/>
            <person name="Kaster A.-K."/>
            <person name="Ovreas L."/>
            <person name="Rohde M."/>
            <person name="Galperin M.Y."/>
            <person name="Jogler C."/>
        </authorList>
    </citation>
    <scope>NUCLEOTIDE SEQUENCE [LARGE SCALE GENOMIC DNA]</scope>
    <source>
        <strain evidence="6 7">K23_9</strain>
    </source>
</reference>
<evidence type="ECO:0000313" key="7">
    <source>
        <dbReference type="Proteomes" id="UP000319817"/>
    </source>
</evidence>
<dbReference type="PANTHER" id="PTHR10954">
    <property type="entry name" value="RIBONUCLEASE H2 SUBUNIT A"/>
    <property type="match status" value="1"/>
</dbReference>
<comment type="subcellular location">
    <subcellularLocation>
        <location evidence="2">Cytoplasm</location>
    </subcellularLocation>
</comment>
<dbReference type="GO" id="GO:0005737">
    <property type="term" value="C:cytoplasm"/>
    <property type="evidence" value="ECO:0007669"/>
    <property type="project" value="UniProtKB-SubCell"/>
</dbReference>
<dbReference type="AlphaFoldDB" id="A0A517NWI3"/>
<dbReference type="Proteomes" id="UP000319817">
    <property type="component" value="Chromosome"/>
</dbReference>
<dbReference type="GO" id="GO:0006298">
    <property type="term" value="P:mismatch repair"/>
    <property type="evidence" value="ECO:0007669"/>
    <property type="project" value="TreeGrafter"/>
</dbReference>
<gene>
    <name evidence="6" type="ORF">K239x_34820</name>
</gene>
<organism evidence="6 7">
    <name type="scientific">Stieleria marina</name>
    <dbReference type="NCBI Taxonomy" id="1930275"/>
    <lineage>
        <taxon>Bacteria</taxon>
        <taxon>Pseudomonadati</taxon>
        <taxon>Planctomycetota</taxon>
        <taxon>Planctomycetia</taxon>
        <taxon>Pirellulales</taxon>
        <taxon>Pirellulaceae</taxon>
        <taxon>Stieleria</taxon>
    </lineage>
</organism>
<dbReference type="Gene3D" id="3.30.420.10">
    <property type="entry name" value="Ribonuclease H-like superfamily/Ribonuclease H"/>
    <property type="match status" value="2"/>
</dbReference>
<name>A0A517NWI3_9BACT</name>
<dbReference type="SUPFAM" id="SSF53098">
    <property type="entry name" value="Ribonuclease H-like"/>
    <property type="match status" value="1"/>
</dbReference>
<dbReference type="InterPro" id="IPR012337">
    <property type="entry name" value="RNaseH-like_sf"/>
</dbReference>
<dbReference type="InterPro" id="IPR001352">
    <property type="entry name" value="RNase_HII/HIII"/>
</dbReference>
<comment type="function">
    <text evidence="1">Endonuclease that specifically degrades the RNA of RNA-DNA hybrids.</text>
</comment>
<dbReference type="PANTHER" id="PTHR10954:SF23">
    <property type="entry name" value="RIBONUCLEASE"/>
    <property type="match status" value="1"/>
</dbReference>
<evidence type="ECO:0000256" key="1">
    <source>
        <dbReference type="ARBA" id="ARBA00004065"/>
    </source>
</evidence>
<proteinExistence type="inferred from homology"/>
<dbReference type="GO" id="GO:0032299">
    <property type="term" value="C:ribonuclease H2 complex"/>
    <property type="evidence" value="ECO:0007669"/>
    <property type="project" value="TreeGrafter"/>
</dbReference>
<evidence type="ECO:0000256" key="4">
    <source>
        <dbReference type="ARBA" id="ARBA00021407"/>
    </source>
</evidence>
<comment type="similarity">
    <text evidence="3">Belongs to the RNase HII family. RnhC subfamily.</text>
</comment>
<accession>A0A517NWI3</accession>
<dbReference type="OrthoDB" id="5498373at2"/>
<protein>
    <recommendedName>
        <fullName evidence="4">Ribonuclease HIII</fullName>
    </recommendedName>
</protein>
<keyword evidence="7" id="KW-1185">Reference proteome</keyword>
<evidence type="ECO:0000313" key="6">
    <source>
        <dbReference type="EMBL" id="QDT11484.1"/>
    </source>
</evidence>
<dbReference type="RefSeq" id="WP_145419310.1">
    <property type="nucleotide sequence ID" value="NZ_CP036526.1"/>
</dbReference>
<dbReference type="GO" id="GO:0003723">
    <property type="term" value="F:RNA binding"/>
    <property type="evidence" value="ECO:0007669"/>
    <property type="project" value="InterPro"/>
</dbReference>
<dbReference type="GO" id="GO:0004523">
    <property type="term" value="F:RNA-DNA hybrid ribonuclease activity"/>
    <property type="evidence" value="ECO:0007669"/>
    <property type="project" value="InterPro"/>
</dbReference>
<evidence type="ECO:0000256" key="2">
    <source>
        <dbReference type="ARBA" id="ARBA00004496"/>
    </source>
</evidence>
<sequence>MKIIATDEAGYGPKLGPLVVGATAWRVADEWRADSPDQLADRFALLKKPLKCQAATVVVDDSKSVFKSKSVAKGNVDPLANLHATVSAANRWCHSTAPAFDQWLSEVAAEDVKLFSQVPWLVDLPDVAFENHDRVDGVVDSWSAIGAALQEFRCRVITANAFNQACESGLNKADLLSQTTLSLVRDVLQRQTIAADEPVQVFCDRHGGRRYYASVLQHVFEDSEVTVVSESKQQSVYQLRYRGVDATVHFTVKGDSFTPVAMSSIYAKYIRERLMQSFNRYFQSIAGPGHAVQPTAGYPVDADRFLLEIQPLIKKQRIDLKKLVRKR</sequence>
<evidence type="ECO:0000256" key="5">
    <source>
        <dbReference type="ARBA" id="ARBA00022490"/>
    </source>
</evidence>
<dbReference type="EMBL" id="CP036526">
    <property type="protein sequence ID" value="QDT11484.1"/>
    <property type="molecule type" value="Genomic_DNA"/>
</dbReference>
<dbReference type="GO" id="GO:0043137">
    <property type="term" value="P:DNA replication, removal of RNA primer"/>
    <property type="evidence" value="ECO:0007669"/>
    <property type="project" value="TreeGrafter"/>
</dbReference>